<comment type="similarity">
    <text evidence="5">Belongs to the protein kinase superfamily. Ser/Thr protein kinase family. GCN2 subfamily.</text>
</comment>
<name>A0A7R9L3B4_9ACAR</name>
<dbReference type="SUPFAM" id="SSF56112">
    <property type="entry name" value="Protein kinase-like (PK-like)"/>
    <property type="match status" value="1"/>
</dbReference>
<dbReference type="InterPro" id="IPR050339">
    <property type="entry name" value="CC_SR_Kinase"/>
</dbReference>
<dbReference type="PROSITE" id="PS00108">
    <property type="entry name" value="PROTEIN_KINASE_ST"/>
    <property type="match status" value="1"/>
</dbReference>
<evidence type="ECO:0000256" key="4">
    <source>
        <dbReference type="ARBA" id="ARBA00022840"/>
    </source>
</evidence>
<evidence type="ECO:0000256" key="3">
    <source>
        <dbReference type="ARBA" id="ARBA00022777"/>
    </source>
</evidence>
<dbReference type="GO" id="GO:0004672">
    <property type="term" value="F:protein kinase activity"/>
    <property type="evidence" value="ECO:0007669"/>
    <property type="project" value="InterPro"/>
</dbReference>
<dbReference type="Gene3D" id="1.10.510.10">
    <property type="entry name" value="Transferase(Phosphotransferase) domain 1"/>
    <property type="match status" value="1"/>
</dbReference>
<feature type="non-terminal residue" evidence="7">
    <location>
        <position position="211"/>
    </location>
</feature>
<dbReference type="OrthoDB" id="4062651at2759"/>
<evidence type="ECO:0000256" key="1">
    <source>
        <dbReference type="ARBA" id="ARBA00022679"/>
    </source>
</evidence>
<keyword evidence="1" id="KW-0808">Transferase</keyword>
<reference evidence="7" key="1">
    <citation type="submission" date="2020-11" db="EMBL/GenBank/DDBJ databases">
        <authorList>
            <person name="Tran Van P."/>
        </authorList>
    </citation>
    <scope>NUCLEOTIDE SEQUENCE</scope>
</reference>
<dbReference type="Proteomes" id="UP000759131">
    <property type="component" value="Unassembled WGS sequence"/>
</dbReference>
<dbReference type="GO" id="GO:0005524">
    <property type="term" value="F:ATP binding"/>
    <property type="evidence" value="ECO:0007669"/>
    <property type="project" value="UniProtKB-KW"/>
</dbReference>
<evidence type="ECO:0000313" key="8">
    <source>
        <dbReference type="Proteomes" id="UP000759131"/>
    </source>
</evidence>
<dbReference type="InterPro" id="IPR000719">
    <property type="entry name" value="Prot_kinase_dom"/>
</dbReference>
<evidence type="ECO:0000313" key="7">
    <source>
        <dbReference type="EMBL" id="CAD7634037.1"/>
    </source>
</evidence>
<dbReference type="AlphaFoldDB" id="A0A7R9L3B4"/>
<dbReference type="Pfam" id="PF00069">
    <property type="entry name" value="Pkinase"/>
    <property type="match status" value="1"/>
</dbReference>
<dbReference type="InterPro" id="IPR011009">
    <property type="entry name" value="Kinase-like_dom_sf"/>
</dbReference>
<protein>
    <recommendedName>
        <fullName evidence="6">Protein kinase domain-containing protein</fullName>
    </recommendedName>
</protein>
<dbReference type="GO" id="GO:0005634">
    <property type="term" value="C:nucleus"/>
    <property type="evidence" value="ECO:0007669"/>
    <property type="project" value="TreeGrafter"/>
</dbReference>
<feature type="domain" description="Protein kinase" evidence="6">
    <location>
        <begin position="1"/>
        <end position="211"/>
    </location>
</feature>
<keyword evidence="8" id="KW-1185">Reference proteome</keyword>
<dbReference type="EMBL" id="OC868418">
    <property type="protein sequence ID" value="CAD7634037.1"/>
    <property type="molecule type" value="Genomic_DNA"/>
</dbReference>
<gene>
    <name evidence="7" type="ORF">OSB1V03_LOCUS14433</name>
</gene>
<keyword evidence="2" id="KW-0547">Nucleotide-binding</keyword>
<dbReference type="InterPro" id="IPR008271">
    <property type="entry name" value="Ser/Thr_kinase_AS"/>
</dbReference>
<organism evidence="7">
    <name type="scientific">Medioppia subpectinata</name>
    <dbReference type="NCBI Taxonomy" id="1979941"/>
    <lineage>
        <taxon>Eukaryota</taxon>
        <taxon>Metazoa</taxon>
        <taxon>Ecdysozoa</taxon>
        <taxon>Arthropoda</taxon>
        <taxon>Chelicerata</taxon>
        <taxon>Arachnida</taxon>
        <taxon>Acari</taxon>
        <taxon>Acariformes</taxon>
        <taxon>Sarcoptiformes</taxon>
        <taxon>Oribatida</taxon>
        <taxon>Brachypylina</taxon>
        <taxon>Oppioidea</taxon>
        <taxon>Oppiidae</taxon>
        <taxon>Medioppia</taxon>
    </lineage>
</organism>
<evidence type="ECO:0000256" key="2">
    <source>
        <dbReference type="ARBA" id="ARBA00022741"/>
    </source>
</evidence>
<proteinExistence type="inferred from homology"/>
<keyword evidence="4" id="KW-0067">ATP-binding</keyword>
<accession>A0A7R9L3B4</accession>
<dbReference type="SMART" id="SM00220">
    <property type="entry name" value="S_TKc"/>
    <property type="match status" value="1"/>
</dbReference>
<evidence type="ECO:0000259" key="6">
    <source>
        <dbReference type="PROSITE" id="PS50011"/>
    </source>
</evidence>
<dbReference type="PROSITE" id="PS50011">
    <property type="entry name" value="PROTEIN_KINASE_DOM"/>
    <property type="match status" value="1"/>
</dbReference>
<dbReference type="PANTHER" id="PTHR11042">
    <property type="entry name" value="EUKARYOTIC TRANSLATION INITIATION FACTOR 2-ALPHA KINASE EIF2-ALPHA KINASE -RELATED"/>
    <property type="match status" value="1"/>
</dbReference>
<dbReference type="GO" id="GO:0005737">
    <property type="term" value="C:cytoplasm"/>
    <property type="evidence" value="ECO:0007669"/>
    <property type="project" value="TreeGrafter"/>
</dbReference>
<keyword evidence="3" id="KW-0418">Kinase</keyword>
<sequence>MRKSEDVSKRNHISISDEKFESLVDTLFNMIDRYHEKRPTSADIQALIHNWTVDAIVSAWIEDNKFIYILMQYCDHNLRTILNTKMTLFRRQSSEALIGPPIIHRDLKPENILVNDHNPKGWFVKISDFGVSIFDESSSQSHTHGAGTEKYMAPEVNSPEVSKRNHIAISDQKYQSLANTFLNMIDNCHNNRPTSADIQALIHNWTVDAID</sequence>
<evidence type="ECO:0000256" key="5">
    <source>
        <dbReference type="ARBA" id="ARBA00037982"/>
    </source>
</evidence>
<dbReference type="EMBL" id="CAJPIZ010013843">
    <property type="protein sequence ID" value="CAG2114467.1"/>
    <property type="molecule type" value="Genomic_DNA"/>
</dbReference>